<reference evidence="5 6" key="1">
    <citation type="journal article" date="2020" name="Genomics">
        <title>Complete, high-quality genomes from long-read metagenomic sequencing of two wolf lichen thalli reveals enigmatic genome architecture.</title>
        <authorList>
            <person name="McKenzie S.K."/>
            <person name="Walston R.F."/>
            <person name="Allen J.L."/>
        </authorList>
    </citation>
    <scope>NUCLEOTIDE SEQUENCE [LARGE SCALE GENOMIC DNA]</scope>
    <source>
        <strain evidence="5">WasteWater1</strain>
    </source>
</reference>
<dbReference type="PANTHER" id="PTHR43439">
    <property type="entry name" value="PHENYLACETATE-COENZYME A LIGASE"/>
    <property type="match status" value="1"/>
</dbReference>
<dbReference type="InterPro" id="IPR013120">
    <property type="entry name" value="FAR_NAD-bd"/>
</dbReference>
<evidence type="ECO:0000256" key="3">
    <source>
        <dbReference type="SAM" id="MobiDB-lite"/>
    </source>
</evidence>
<feature type="region of interest" description="Disordered" evidence="3">
    <location>
        <begin position="1"/>
        <end position="23"/>
    </location>
</feature>
<dbReference type="SUPFAM" id="SSF51735">
    <property type="entry name" value="NAD(P)-binding Rossmann-fold domains"/>
    <property type="match status" value="1"/>
</dbReference>
<evidence type="ECO:0000256" key="2">
    <source>
        <dbReference type="ARBA" id="ARBA00022553"/>
    </source>
</evidence>
<dbReference type="GeneID" id="59334506"/>
<evidence type="ECO:0000313" key="6">
    <source>
        <dbReference type="Proteomes" id="UP000593566"/>
    </source>
</evidence>
<evidence type="ECO:0000256" key="1">
    <source>
        <dbReference type="ARBA" id="ARBA00022450"/>
    </source>
</evidence>
<sequence>MLEHYTRDLPPASHTSLTSPPDSPKTVILTGSTGSMGSHLLTNVLANPPIATPPLDRQHTVHETNGLSARFSPESVTFLKTDLSQPYFGLSQPTYKKLLKSVTHILHNAWEFNFNHSIHMGHSSPSSQRSAAINYPFSHTGPMSKSIIDEYSLPQAMGYAESKHVAERMLDEAARVSGMRSVVCSVGLVAGPKGGKGVWQTGEWVSELDQDWCVLGMFAVRIGPMERVDWIPIDVLVGCVGESSLGSDKDGEVSYPKRPDTETNTMPIADEQPLGREPMTRKENEHTSHLSKDTTTNLDSKQTEITIEAMTTTFTETADVPAASAKVYYLVNPSPTTYAAVLPFILSPLPSDLQAKLVSVNEWIAKLQSSDPTPESNPAIKLPHFFQGLFEMQKAGRKMVVLDTEETRRSSRLLRIDSWEGEGGVDGCVNRGVGLQ</sequence>
<feature type="compositionally biased region" description="Basic and acidic residues" evidence="3">
    <location>
        <begin position="278"/>
        <end position="292"/>
    </location>
</feature>
<dbReference type="RefSeq" id="XP_037147578.1">
    <property type="nucleotide sequence ID" value="XM_037297004.1"/>
</dbReference>
<dbReference type="Gene3D" id="3.40.50.720">
    <property type="entry name" value="NAD(P)-binding Rossmann-like Domain"/>
    <property type="match status" value="2"/>
</dbReference>
<comment type="caution">
    <text evidence="5">The sequence shown here is derived from an EMBL/GenBank/DDBJ whole genome shotgun (WGS) entry which is preliminary data.</text>
</comment>
<dbReference type="InterPro" id="IPR051414">
    <property type="entry name" value="Adenylate-forming_Reductase"/>
</dbReference>
<evidence type="ECO:0000313" key="5">
    <source>
        <dbReference type="EMBL" id="KAF6218143.1"/>
    </source>
</evidence>
<feature type="region of interest" description="Disordered" evidence="3">
    <location>
        <begin position="246"/>
        <end position="301"/>
    </location>
</feature>
<organism evidence="5 6">
    <name type="scientific">Letharia lupina</name>
    <dbReference type="NCBI Taxonomy" id="560253"/>
    <lineage>
        <taxon>Eukaryota</taxon>
        <taxon>Fungi</taxon>
        <taxon>Dikarya</taxon>
        <taxon>Ascomycota</taxon>
        <taxon>Pezizomycotina</taxon>
        <taxon>Lecanoromycetes</taxon>
        <taxon>OSLEUM clade</taxon>
        <taxon>Lecanoromycetidae</taxon>
        <taxon>Lecanorales</taxon>
        <taxon>Lecanorineae</taxon>
        <taxon>Parmeliaceae</taxon>
        <taxon>Letharia</taxon>
    </lineage>
</organism>
<feature type="domain" description="Thioester reductase (TE)" evidence="4">
    <location>
        <begin position="29"/>
        <end position="119"/>
    </location>
</feature>
<keyword evidence="2" id="KW-0597">Phosphoprotein</keyword>
<feature type="compositionally biased region" description="Basic and acidic residues" evidence="3">
    <location>
        <begin position="247"/>
        <end position="261"/>
    </location>
</feature>
<accession>A0A8H6C715</accession>
<name>A0A8H6C715_9LECA</name>
<dbReference type="Pfam" id="PF07993">
    <property type="entry name" value="NAD_binding_4"/>
    <property type="match status" value="2"/>
</dbReference>
<dbReference type="EMBL" id="JACCJB010000023">
    <property type="protein sequence ID" value="KAF6218143.1"/>
    <property type="molecule type" value="Genomic_DNA"/>
</dbReference>
<keyword evidence="1" id="KW-0596">Phosphopantetheine</keyword>
<dbReference type="Proteomes" id="UP000593566">
    <property type="component" value="Unassembled WGS sequence"/>
</dbReference>
<feature type="domain" description="Thioester reductase (TE)" evidence="4">
    <location>
        <begin position="149"/>
        <end position="237"/>
    </location>
</feature>
<dbReference type="InterPro" id="IPR036291">
    <property type="entry name" value="NAD(P)-bd_dom_sf"/>
</dbReference>
<dbReference type="PANTHER" id="PTHR43439:SF2">
    <property type="entry name" value="ENZYME, PUTATIVE (JCVI)-RELATED"/>
    <property type="match status" value="1"/>
</dbReference>
<dbReference type="AlphaFoldDB" id="A0A8H6C715"/>
<keyword evidence="6" id="KW-1185">Reference proteome</keyword>
<gene>
    <name evidence="5" type="ORF">HO133_006102</name>
</gene>
<proteinExistence type="predicted"/>
<protein>
    <recommendedName>
        <fullName evidence="4">Thioester reductase (TE) domain-containing protein</fullName>
    </recommendedName>
</protein>
<evidence type="ECO:0000259" key="4">
    <source>
        <dbReference type="Pfam" id="PF07993"/>
    </source>
</evidence>